<reference evidence="1 2" key="1">
    <citation type="submission" date="2019-03" db="EMBL/GenBank/DDBJ databases">
        <title>Bradyrhizobium diversity isolated from nodules of Chamaecrista fasciculata.</title>
        <authorList>
            <person name="Klepa M.S."/>
            <person name="Urquiaga M.O."/>
            <person name="Hungria M."/>
            <person name="Delamuta J.R."/>
        </authorList>
    </citation>
    <scope>NUCLEOTIDE SEQUENCE [LARGE SCALE GENOMIC DNA]</scope>
    <source>
        <strain evidence="1 2">CNPSo 3448</strain>
    </source>
</reference>
<comment type="caution">
    <text evidence="1">The sequence shown here is derived from an EMBL/GenBank/DDBJ whole genome shotgun (WGS) entry which is preliminary data.</text>
</comment>
<protein>
    <submittedName>
        <fullName evidence="1">Uncharacterized protein</fullName>
    </submittedName>
</protein>
<gene>
    <name evidence="1" type="ORF">E4K65_14930</name>
</gene>
<accession>A0A4Y9LZ50</accession>
<dbReference type="Proteomes" id="UP000297966">
    <property type="component" value="Unassembled WGS sequence"/>
</dbReference>
<keyword evidence="2" id="KW-1185">Reference proteome</keyword>
<evidence type="ECO:0000313" key="2">
    <source>
        <dbReference type="Proteomes" id="UP000297966"/>
    </source>
</evidence>
<name>A0A4Y9LZ50_9BRAD</name>
<dbReference type="RefSeq" id="WP_135174814.1">
    <property type="nucleotide sequence ID" value="NZ_SPQT01000006.1"/>
</dbReference>
<dbReference type="AlphaFoldDB" id="A0A4Y9LZ50"/>
<evidence type="ECO:0000313" key="1">
    <source>
        <dbReference type="EMBL" id="TFV48106.1"/>
    </source>
</evidence>
<sequence>MITYKEYHIERFERGPKRWVARIKRADGRNIRTVLPASEHSYLDTKPAASAEEAEKLAKDGVDFGGIV</sequence>
<dbReference type="OrthoDB" id="8243220at2"/>
<dbReference type="EMBL" id="SPQT01000006">
    <property type="protein sequence ID" value="TFV48106.1"/>
    <property type="molecule type" value="Genomic_DNA"/>
</dbReference>
<organism evidence="1 2">
    <name type="scientific">Bradyrhizobium niftali</name>
    <dbReference type="NCBI Taxonomy" id="2560055"/>
    <lineage>
        <taxon>Bacteria</taxon>
        <taxon>Pseudomonadati</taxon>
        <taxon>Pseudomonadota</taxon>
        <taxon>Alphaproteobacteria</taxon>
        <taxon>Hyphomicrobiales</taxon>
        <taxon>Nitrobacteraceae</taxon>
        <taxon>Bradyrhizobium</taxon>
    </lineage>
</organism>
<proteinExistence type="predicted"/>